<sequence>MISEAKNNTVPYILSDAAQKAYDKIKTLILRIFALIKRQKNHKNLKEEFYDSYIDFARKLKSEGYDNECYNYMAICEMYYQLMDRPDELISHENFFNDLFNSFDNLLSSKLAKSVDYDERYTEFLLYTTKMQEYFYKNLAVPSPYYDEEVCNEIISRLSGDL</sequence>
<evidence type="ECO:0000313" key="1">
    <source>
        <dbReference type="EMBL" id="MBE6502454.1"/>
    </source>
</evidence>
<organism evidence="1 2">
    <name type="scientific">Methanobrevibacter thaueri</name>
    <dbReference type="NCBI Taxonomy" id="190975"/>
    <lineage>
        <taxon>Archaea</taxon>
        <taxon>Methanobacteriati</taxon>
        <taxon>Methanobacteriota</taxon>
        <taxon>Methanomada group</taxon>
        <taxon>Methanobacteria</taxon>
        <taxon>Methanobacteriales</taxon>
        <taxon>Methanobacteriaceae</taxon>
        <taxon>Methanobrevibacter</taxon>
    </lineage>
</organism>
<evidence type="ECO:0000313" key="2">
    <source>
        <dbReference type="Proteomes" id="UP000783037"/>
    </source>
</evidence>
<protein>
    <submittedName>
        <fullName evidence="1">Uncharacterized protein</fullName>
    </submittedName>
</protein>
<name>A0A8T3VGT3_9EURY</name>
<dbReference type="AlphaFoldDB" id="A0A8T3VGT3"/>
<dbReference type="RefSeq" id="WP_303739543.1">
    <property type="nucleotide sequence ID" value="NZ_SUTK01000062.1"/>
</dbReference>
<accession>A0A8T3VGT3</accession>
<comment type="caution">
    <text evidence="1">The sequence shown here is derived from an EMBL/GenBank/DDBJ whole genome shotgun (WGS) entry which is preliminary data.</text>
</comment>
<dbReference type="Proteomes" id="UP000783037">
    <property type="component" value="Unassembled WGS sequence"/>
</dbReference>
<reference evidence="1" key="1">
    <citation type="submission" date="2019-04" db="EMBL/GenBank/DDBJ databases">
        <title>Evolution of Biomass-Degrading Anaerobic Consortia Revealed by Metagenomics.</title>
        <authorList>
            <person name="Peng X."/>
        </authorList>
    </citation>
    <scope>NUCLEOTIDE SEQUENCE</scope>
    <source>
        <strain evidence="1">SIG18</strain>
    </source>
</reference>
<proteinExistence type="predicted"/>
<dbReference type="EMBL" id="SUTK01000062">
    <property type="protein sequence ID" value="MBE6502454.1"/>
    <property type="molecule type" value="Genomic_DNA"/>
</dbReference>
<gene>
    <name evidence="1" type="ORF">E7Z79_08455</name>
</gene>